<protein>
    <submittedName>
        <fullName evidence="1">Uncharacterized protein</fullName>
    </submittedName>
</protein>
<dbReference type="AlphaFoldDB" id="A0A3N2DXN6"/>
<evidence type="ECO:0000313" key="2">
    <source>
        <dbReference type="Proteomes" id="UP000275394"/>
    </source>
</evidence>
<gene>
    <name evidence="1" type="ORF">EDC56_0099</name>
</gene>
<sequence>MFLFSVTATAKKDVEGVNAGQQAEFIVYIDYKDQQGAIQLCKFYLANAGFGQVIIDKMKEAHGDFIKNSVSSAHRSNIEAAQSDGYFVQLFEQ</sequence>
<dbReference type="RefSeq" id="WP_123710583.1">
    <property type="nucleotide sequence ID" value="NZ_RKHR01000003.1"/>
</dbReference>
<dbReference type="OrthoDB" id="5624986at2"/>
<organism evidence="1 2">
    <name type="scientific">Sinobacterium caligoides</name>
    <dbReference type="NCBI Taxonomy" id="933926"/>
    <lineage>
        <taxon>Bacteria</taxon>
        <taxon>Pseudomonadati</taxon>
        <taxon>Pseudomonadota</taxon>
        <taxon>Gammaproteobacteria</taxon>
        <taxon>Cellvibrionales</taxon>
        <taxon>Spongiibacteraceae</taxon>
        <taxon>Sinobacterium</taxon>
    </lineage>
</organism>
<name>A0A3N2DXN6_9GAMM</name>
<comment type="caution">
    <text evidence="1">The sequence shown here is derived from an EMBL/GenBank/DDBJ whole genome shotgun (WGS) entry which is preliminary data.</text>
</comment>
<accession>A0A3N2DXN6</accession>
<proteinExistence type="predicted"/>
<reference evidence="1 2" key="1">
    <citation type="submission" date="2018-11" db="EMBL/GenBank/DDBJ databases">
        <title>Genomic Encyclopedia of Type Strains, Phase IV (KMG-IV): sequencing the most valuable type-strain genomes for metagenomic binning, comparative biology and taxonomic classification.</title>
        <authorList>
            <person name="Goeker M."/>
        </authorList>
    </citation>
    <scope>NUCLEOTIDE SEQUENCE [LARGE SCALE GENOMIC DNA]</scope>
    <source>
        <strain evidence="1 2">DSM 100316</strain>
    </source>
</reference>
<dbReference type="EMBL" id="RKHR01000003">
    <property type="protein sequence ID" value="ROS04593.1"/>
    <property type="molecule type" value="Genomic_DNA"/>
</dbReference>
<keyword evidence="2" id="KW-1185">Reference proteome</keyword>
<dbReference type="Proteomes" id="UP000275394">
    <property type="component" value="Unassembled WGS sequence"/>
</dbReference>
<evidence type="ECO:0000313" key="1">
    <source>
        <dbReference type="EMBL" id="ROS04593.1"/>
    </source>
</evidence>